<dbReference type="Proteomes" id="UP000008177">
    <property type="component" value="Unplaced contigs"/>
</dbReference>
<evidence type="ECO:0000313" key="2">
    <source>
        <dbReference type="Proteomes" id="UP000008177"/>
    </source>
</evidence>
<sequence>MKLQNMNQNSTTSAPMKLISNTKPSKPHIFPSTLPKQEQDIAPLYHTGNTILFPCEEQVNYVLLAYLGPLQHPSKDHRSCFFPYTPHEVGAGPFIAVHYMWYARWMFLGDEEGLTLYRAKDFKNPHI</sequence>
<organism evidence="1 2">
    <name type="scientific">Botryotinia fuckeliana (strain T4)</name>
    <name type="common">Noble rot fungus</name>
    <name type="synonym">Botrytis cinerea</name>
    <dbReference type="NCBI Taxonomy" id="999810"/>
    <lineage>
        <taxon>Eukaryota</taxon>
        <taxon>Fungi</taxon>
        <taxon>Dikarya</taxon>
        <taxon>Ascomycota</taxon>
        <taxon>Pezizomycotina</taxon>
        <taxon>Leotiomycetes</taxon>
        <taxon>Helotiales</taxon>
        <taxon>Sclerotiniaceae</taxon>
        <taxon>Botrytis</taxon>
    </lineage>
</organism>
<dbReference type="InParanoid" id="G2YDN5"/>
<dbReference type="AlphaFoldDB" id="G2YDN5"/>
<gene>
    <name evidence="1" type="ORF">BofuT4_P095910.1</name>
</gene>
<dbReference type="HOGENOM" id="CLU_1970201_0_0_1"/>
<dbReference type="EMBL" id="FQ790321">
    <property type="protein sequence ID" value="CCD49883.1"/>
    <property type="molecule type" value="Genomic_DNA"/>
</dbReference>
<reference evidence="2" key="1">
    <citation type="journal article" date="2011" name="PLoS Genet.">
        <title>Genomic analysis of the necrotrophic fungal pathogens Sclerotinia sclerotiorum and Botrytis cinerea.</title>
        <authorList>
            <person name="Amselem J."/>
            <person name="Cuomo C.A."/>
            <person name="van Kan J.A."/>
            <person name="Viaud M."/>
            <person name="Benito E.P."/>
            <person name="Couloux A."/>
            <person name="Coutinho P.M."/>
            <person name="de Vries R.P."/>
            <person name="Dyer P.S."/>
            <person name="Fillinger S."/>
            <person name="Fournier E."/>
            <person name="Gout L."/>
            <person name="Hahn M."/>
            <person name="Kohn L."/>
            <person name="Lapalu N."/>
            <person name="Plummer K.M."/>
            <person name="Pradier J.M."/>
            <person name="Quevillon E."/>
            <person name="Sharon A."/>
            <person name="Simon A."/>
            <person name="ten Have A."/>
            <person name="Tudzynski B."/>
            <person name="Tudzynski P."/>
            <person name="Wincker P."/>
            <person name="Andrew M."/>
            <person name="Anthouard V."/>
            <person name="Beever R.E."/>
            <person name="Beffa R."/>
            <person name="Benoit I."/>
            <person name="Bouzid O."/>
            <person name="Brault B."/>
            <person name="Chen Z."/>
            <person name="Choquer M."/>
            <person name="Collemare J."/>
            <person name="Cotton P."/>
            <person name="Danchin E.G."/>
            <person name="Da Silva C."/>
            <person name="Gautier A."/>
            <person name="Giraud C."/>
            <person name="Giraud T."/>
            <person name="Gonzalez C."/>
            <person name="Grossetete S."/>
            <person name="Guldener U."/>
            <person name="Henrissat B."/>
            <person name="Howlett B.J."/>
            <person name="Kodira C."/>
            <person name="Kretschmer M."/>
            <person name="Lappartient A."/>
            <person name="Leroch M."/>
            <person name="Levis C."/>
            <person name="Mauceli E."/>
            <person name="Neuveglise C."/>
            <person name="Oeser B."/>
            <person name="Pearson M."/>
            <person name="Poulain J."/>
            <person name="Poussereau N."/>
            <person name="Quesneville H."/>
            <person name="Rascle C."/>
            <person name="Schumacher J."/>
            <person name="Segurens B."/>
            <person name="Sexton A."/>
            <person name="Silva E."/>
            <person name="Sirven C."/>
            <person name="Soanes D.M."/>
            <person name="Talbot N.J."/>
            <person name="Templeton M."/>
            <person name="Yandava C."/>
            <person name="Yarden O."/>
            <person name="Zeng Q."/>
            <person name="Rollins J.A."/>
            <person name="Lebrun M.H."/>
            <person name="Dickman M."/>
        </authorList>
    </citation>
    <scope>NUCLEOTIDE SEQUENCE [LARGE SCALE GENOMIC DNA]</scope>
    <source>
        <strain evidence="2">T4</strain>
    </source>
</reference>
<evidence type="ECO:0000313" key="1">
    <source>
        <dbReference type="EMBL" id="CCD49883.1"/>
    </source>
</evidence>
<protein>
    <submittedName>
        <fullName evidence="1">Uncharacterized protein</fullName>
    </submittedName>
</protein>
<accession>G2YDN5</accession>
<proteinExistence type="predicted"/>
<name>G2YDN5_BOTF4</name>